<evidence type="ECO:0000256" key="5">
    <source>
        <dbReference type="ARBA" id="ARBA00022723"/>
    </source>
</evidence>
<sequence length="271" mass="30092">MGASTVGAIVTETTDILWAELHTHHMPEPTTDTFKTIAADFFDTWNFPNCVGAIDGKHVRVKCPANSGSMFYNYKNYFSVVLQAAVDASYKFIAIDVGGYGKQSDGGTFQASRLYQALMDNTLKLPEPAPLPQSDVIAPYVFVADEAYLLLTFLMKPYSGSNLPLSQECFNKRLSRCRKVVECAFGILNSKWSILSKCIDTRIDLADNIIKCLCILHNTKIDREGVVQSLTEVSFPRSDVTWDLAGRPTNNAKGVRDIFTSYCAQNPLVYI</sequence>
<keyword evidence="4" id="KW-0540">Nuclease</keyword>
<evidence type="ECO:0000259" key="8">
    <source>
        <dbReference type="Pfam" id="PF13359"/>
    </source>
</evidence>
<evidence type="ECO:0000313" key="9">
    <source>
        <dbReference type="EMBL" id="GFO03153.1"/>
    </source>
</evidence>
<gene>
    <name evidence="9" type="ORF">PoB_002965800</name>
</gene>
<protein>
    <submittedName>
        <fullName evidence="9">Protein antagonist of like heterochromatin protein 1</fullName>
    </submittedName>
</protein>
<organism evidence="9 10">
    <name type="scientific">Plakobranchus ocellatus</name>
    <dbReference type="NCBI Taxonomy" id="259542"/>
    <lineage>
        <taxon>Eukaryota</taxon>
        <taxon>Metazoa</taxon>
        <taxon>Spiralia</taxon>
        <taxon>Lophotrochozoa</taxon>
        <taxon>Mollusca</taxon>
        <taxon>Gastropoda</taxon>
        <taxon>Heterobranchia</taxon>
        <taxon>Euthyneura</taxon>
        <taxon>Panpulmonata</taxon>
        <taxon>Sacoglossa</taxon>
        <taxon>Placobranchoidea</taxon>
        <taxon>Plakobranchidae</taxon>
        <taxon>Plakobranchus</taxon>
    </lineage>
</organism>
<evidence type="ECO:0000256" key="3">
    <source>
        <dbReference type="ARBA" id="ARBA00006958"/>
    </source>
</evidence>
<comment type="similarity">
    <text evidence="3">Belongs to the HARBI1 family.</text>
</comment>
<dbReference type="GO" id="GO:0004518">
    <property type="term" value="F:nuclease activity"/>
    <property type="evidence" value="ECO:0007669"/>
    <property type="project" value="UniProtKB-KW"/>
</dbReference>
<dbReference type="InterPro" id="IPR045249">
    <property type="entry name" value="HARBI1-like"/>
</dbReference>
<dbReference type="PANTHER" id="PTHR22930">
    <property type="match status" value="1"/>
</dbReference>
<proteinExistence type="inferred from homology"/>
<comment type="cofactor">
    <cofactor evidence="1">
        <name>a divalent metal cation</name>
        <dbReference type="ChEBI" id="CHEBI:60240"/>
    </cofactor>
</comment>
<accession>A0AAV4A8R7</accession>
<dbReference type="EMBL" id="BLXT01003724">
    <property type="protein sequence ID" value="GFO03153.1"/>
    <property type="molecule type" value="Genomic_DNA"/>
</dbReference>
<evidence type="ECO:0000256" key="2">
    <source>
        <dbReference type="ARBA" id="ARBA00004123"/>
    </source>
</evidence>
<dbReference type="AlphaFoldDB" id="A0AAV4A8R7"/>
<dbReference type="GO" id="GO:0016787">
    <property type="term" value="F:hydrolase activity"/>
    <property type="evidence" value="ECO:0007669"/>
    <property type="project" value="UniProtKB-KW"/>
</dbReference>
<name>A0AAV4A8R7_9GAST</name>
<feature type="domain" description="DDE Tnp4" evidence="8">
    <location>
        <begin position="54"/>
        <end position="218"/>
    </location>
</feature>
<evidence type="ECO:0000256" key="7">
    <source>
        <dbReference type="ARBA" id="ARBA00023242"/>
    </source>
</evidence>
<dbReference type="InterPro" id="IPR027806">
    <property type="entry name" value="HARBI1_dom"/>
</dbReference>
<keyword evidence="5" id="KW-0479">Metal-binding</keyword>
<dbReference type="GO" id="GO:0005634">
    <property type="term" value="C:nucleus"/>
    <property type="evidence" value="ECO:0007669"/>
    <property type="project" value="UniProtKB-SubCell"/>
</dbReference>
<dbReference type="PANTHER" id="PTHR22930:SF269">
    <property type="entry name" value="NUCLEASE HARBI1-LIKE PROTEIN"/>
    <property type="match status" value="1"/>
</dbReference>
<evidence type="ECO:0000256" key="1">
    <source>
        <dbReference type="ARBA" id="ARBA00001968"/>
    </source>
</evidence>
<dbReference type="Pfam" id="PF13359">
    <property type="entry name" value="DDE_Tnp_4"/>
    <property type="match status" value="1"/>
</dbReference>
<dbReference type="GO" id="GO:0046872">
    <property type="term" value="F:metal ion binding"/>
    <property type="evidence" value="ECO:0007669"/>
    <property type="project" value="UniProtKB-KW"/>
</dbReference>
<comment type="caution">
    <text evidence="9">The sequence shown here is derived from an EMBL/GenBank/DDBJ whole genome shotgun (WGS) entry which is preliminary data.</text>
</comment>
<reference evidence="9 10" key="1">
    <citation type="journal article" date="2021" name="Elife">
        <title>Chloroplast acquisition without the gene transfer in kleptoplastic sea slugs, Plakobranchus ocellatus.</title>
        <authorList>
            <person name="Maeda T."/>
            <person name="Takahashi S."/>
            <person name="Yoshida T."/>
            <person name="Shimamura S."/>
            <person name="Takaki Y."/>
            <person name="Nagai Y."/>
            <person name="Toyoda A."/>
            <person name="Suzuki Y."/>
            <person name="Arimoto A."/>
            <person name="Ishii H."/>
            <person name="Satoh N."/>
            <person name="Nishiyama T."/>
            <person name="Hasebe M."/>
            <person name="Maruyama T."/>
            <person name="Minagawa J."/>
            <person name="Obokata J."/>
            <person name="Shigenobu S."/>
        </authorList>
    </citation>
    <scope>NUCLEOTIDE SEQUENCE [LARGE SCALE GENOMIC DNA]</scope>
</reference>
<dbReference type="Proteomes" id="UP000735302">
    <property type="component" value="Unassembled WGS sequence"/>
</dbReference>
<evidence type="ECO:0000256" key="6">
    <source>
        <dbReference type="ARBA" id="ARBA00022801"/>
    </source>
</evidence>
<comment type="subcellular location">
    <subcellularLocation>
        <location evidence="2">Nucleus</location>
    </subcellularLocation>
</comment>
<keyword evidence="6" id="KW-0378">Hydrolase</keyword>
<keyword evidence="7" id="KW-0539">Nucleus</keyword>
<evidence type="ECO:0000313" key="10">
    <source>
        <dbReference type="Proteomes" id="UP000735302"/>
    </source>
</evidence>
<keyword evidence="10" id="KW-1185">Reference proteome</keyword>
<evidence type="ECO:0000256" key="4">
    <source>
        <dbReference type="ARBA" id="ARBA00022722"/>
    </source>
</evidence>